<reference evidence="2" key="1">
    <citation type="submission" date="2020-05" db="EMBL/GenBank/DDBJ databases">
        <title>The draft genome sequence of Maribacter sp. ANRC-HE7.</title>
        <authorList>
            <person name="Mu L."/>
        </authorList>
    </citation>
    <scope>NUCLEOTIDE SEQUENCE</scope>
    <source>
        <strain evidence="2">ANRC-HE7</strain>
    </source>
</reference>
<proteinExistence type="predicted"/>
<dbReference type="Gene3D" id="3.90.550.10">
    <property type="entry name" value="Spore Coat Polysaccharide Biosynthesis Protein SpsA, Chain A"/>
    <property type="match status" value="1"/>
</dbReference>
<organism evidence="2 3">
    <name type="scientific">Maribacter aquimaris</name>
    <dbReference type="NCBI Taxonomy" id="2737171"/>
    <lineage>
        <taxon>Bacteria</taxon>
        <taxon>Pseudomonadati</taxon>
        <taxon>Bacteroidota</taxon>
        <taxon>Flavobacteriia</taxon>
        <taxon>Flavobacteriales</taxon>
        <taxon>Flavobacteriaceae</taxon>
        <taxon>Maribacter</taxon>
    </lineage>
</organism>
<evidence type="ECO:0000259" key="1">
    <source>
        <dbReference type="Pfam" id="PF12804"/>
    </source>
</evidence>
<dbReference type="Pfam" id="PF12804">
    <property type="entry name" value="NTP_transf_3"/>
    <property type="match status" value="1"/>
</dbReference>
<dbReference type="SUPFAM" id="SSF53448">
    <property type="entry name" value="Nucleotide-diphospho-sugar transferases"/>
    <property type="match status" value="1"/>
</dbReference>
<evidence type="ECO:0000313" key="2">
    <source>
        <dbReference type="EMBL" id="MBD0776311.1"/>
    </source>
</evidence>
<dbReference type="RefSeq" id="WP_188241865.1">
    <property type="nucleotide sequence ID" value="NZ_JABTCF010000001.1"/>
</dbReference>
<dbReference type="InterPro" id="IPR029044">
    <property type="entry name" value="Nucleotide-diphossugar_trans"/>
</dbReference>
<sequence length="204" mass="22461">MLTDKNNNIALIILAAGESSRMQQPKQLLPWGDTTLLGHAVNVAQRSEANKFYTVLGAHADAIQKKVALSNTQFIINPEWKKGIGSSIAYATRYLLNSETDYDGLLFMLCDQPLINAEYLNGMIKAYGNGDKNIIATAYEHGNGVPVLFHKKFIGELLALDGDSGAKDIITKNTGEVCALTPKGIQIDLDTYEEYQHLKNQMDL</sequence>
<gene>
    <name evidence="2" type="ORF">HPE56_00775</name>
</gene>
<dbReference type="Proteomes" id="UP001166021">
    <property type="component" value="Unassembled WGS sequence"/>
</dbReference>
<dbReference type="PANTHER" id="PTHR43777">
    <property type="entry name" value="MOLYBDENUM COFACTOR CYTIDYLYLTRANSFERASE"/>
    <property type="match status" value="1"/>
</dbReference>
<dbReference type="InterPro" id="IPR025877">
    <property type="entry name" value="MobA-like_NTP_Trfase"/>
</dbReference>
<dbReference type="CDD" id="cd04182">
    <property type="entry name" value="GT_2_like_f"/>
    <property type="match status" value="1"/>
</dbReference>
<dbReference type="PANTHER" id="PTHR43777:SF1">
    <property type="entry name" value="MOLYBDENUM COFACTOR CYTIDYLYLTRANSFERASE"/>
    <property type="match status" value="1"/>
</dbReference>
<name>A0ABR7UY30_9FLAO</name>
<dbReference type="EMBL" id="JABTCF010000001">
    <property type="protein sequence ID" value="MBD0776311.1"/>
    <property type="molecule type" value="Genomic_DNA"/>
</dbReference>
<keyword evidence="3" id="KW-1185">Reference proteome</keyword>
<feature type="domain" description="MobA-like NTP transferase" evidence="1">
    <location>
        <begin position="12"/>
        <end position="173"/>
    </location>
</feature>
<accession>A0ABR7UY30</accession>
<protein>
    <submittedName>
        <fullName evidence="2">Nucleotidyltransferase family protein</fullName>
    </submittedName>
</protein>
<evidence type="ECO:0000313" key="3">
    <source>
        <dbReference type="Proteomes" id="UP001166021"/>
    </source>
</evidence>
<comment type="caution">
    <text evidence="2">The sequence shown here is derived from an EMBL/GenBank/DDBJ whole genome shotgun (WGS) entry which is preliminary data.</text>
</comment>